<evidence type="ECO:0000313" key="1">
    <source>
        <dbReference type="Proteomes" id="UP000095286"/>
    </source>
</evidence>
<dbReference type="Proteomes" id="UP000095286">
    <property type="component" value="Unplaced"/>
</dbReference>
<accession>A0AC35U524</accession>
<reference evidence="2" key="1">
    <citation type="submission" date="2016-11" db="UniProtKB">
        <authorList>
            <consortium name="WormBaseParasite"/>
        </authorList>
    </citation>
    <scope>IDENTIFICATION</scope>
    <source>
        <strain evidence="2">KR3021</strain>
    </source>
</reference>
<name>A0AC35U524_9BILA</name>
<evidence type="ECO:0000313" key="2">
    <source>
        <dbReference type="WBParaSite" id="RSKR_0000757200.1"/>
    </source>
</evidence>
<sequence length="497" mass="55753">MLSKPEVTVATTKKELDWVDATEYVNKNIAEEKLKKESAGKETVNEETGDKDTVESVLHSEPVRPKYEFVLNFHMPHDSLKSLGEGLLLAAPGIGMLLGFAPVSKLIFKVGIKNSLFVLGLLSSFGMAFIPLVLGDHNRIYLIVARIFLGFISAGTFASIGSHIIKWQPIRDQTSSLNLSMLSIVLGPLFSWPLVYFCDGSTSTKNVHYVLAVLTIIISIIFYFIYRNNPSEHAWVKGTELFKIQTRKVLSTRLNKNSIMKVLKSFDTWNIVACSLAYFHLISFAVTLLPIFAATVLKKEGHSLIMSSTTPIILQILSHVAMHYLQKSLELSNSVYRTRMCNSIAYFTSALFLASCMVVFSKNLNETIIYTLVACSFAPIGFVFFGFLQCTTSIGKLYGQYIITLFQLAFALALTFTPFLAIFGASNNLLVEWKFFFLIIAIIFLLCNIAYILLVETQPLDFAENSWLPDTKDTNQTVRLIRFEDDCGIMEMKAIKK</sequence>
<proteinExistence type="predicted"/>
<dbReference type="WBParaSite" id="RSKR_0000757200.1">
    <property type="protein sequence ID" value="RSKR_0000757200.1"/>
    <property type="gene ID" value="RSKR_0000757200"/>
</dbReference>
<protein>
    <submittedName>
        <fullName evidence="2">MFS domain-containing protein</fullName>
    </submittedName>
</protein>
<organism evidence="1 2">
    <name type="scientific">Rhabditophanes sp. KR3021</name>
    <dbReference type="NCBI Taxonomy" id="114890"/>
    <lineage>
        <taxon>Eukaryota</taxon>
        <taxon>Metazoa</taxon>
        <taxon>Ecdysozoa</taxon>
        <taxon>Nematoda</taxon>
        <taxon>Chromadorea</taxon>
        <taxon>Rhabditida</taxon>
        <taxon>Tylenchina</taxon>
        <taxon>Panagrolaimomorpha</taxon>
        <taxon>Strongyloidoidea</taxon>
        <taxon>Alloionematidae</taxon>
        <taxon>Rhabditophanes</taxon>
    </lineage>
</organism>